<reference evidence="2 3" key="1">
    <citation type="journal article" date="2019" name="Int. J. Syst. Evol. Microbiol.">
        <title>The Global Catalogue of Microorganisms (GCM) 10K type strain sequencing project: providing services to taxonomists for standard genome sequencing and annotation.</title>
        <authorList>
            <consortium name="The Broad Institute Genomics Platform"/>
            <consortium name="The Broad Institute Genome Sequencing Center for Infectious Disease"/>
            <person name="Wu L."/>
            <person name="Ma J."/>
        </authorList>
    </citation>
    <scope>NUCLEOTIDE SEQUENCE [LARGE SCALE GENOMIC DNA]</scope>
    <source>
        <strain evidence="2 3">JCM 14924</strain>
    </source>
</reference>
<proteinExistence type="predicted"/>
<keyword evidence="3" id="KW-1185">Reference proteome</keyword>
<sequence length="84" mass="9133">MLGLRWQDIGFEAGHFTPVKQVQRVKGVGLVLKDLKTESSQAGTGSRRLTMKGAPQGRSGDPPAQPDQHVHGRLHELLEDPLIG</sequence>
<feature type="region of interest" description="Disordered" evidence="1">
    <location>
        <begin position="38"/>
        <end position="72"/>
    </location>
</feature>
<accession>A0ABN3BC54</accession>
<comment type="caution">
    <text evidence="2">The sequence shown here is derived from an EMBL/GenBank/DDBJ whole genome shotgun (WGS) entry which is preliminary data.</text>
</comment>
<protein>
    <submittedName>
        <fullName evidence="2">Uncharacterized protein</fullName>
    </submittedName>
</protein>
<evidence type="ECO:0000256" key="1">
    <source>
        <dbReference type="SAM" id="MobiDB-lite"/>
    </source>
</evidence>
<name>A0ABN3BC54_9ACTN</name>
<gene>
    <name evidence="2" type="ORF">GCM10009787_06950</name>
</gene>
<dbReference type="EMBL" id="BAAAOQ010000002">
    <property type="protein sequence ID" value="GAA2191864.1"/>
    <property type="molecule type" value="Genomic_DNA"/>
</dbReference>
<evidence type="ECO:0000313" key="3">
    <source>
        <dbReference type="Proteomes" id="UP001501391"/>
    </source>
</evidence>
<organism evidence="2 3">
    <name type="scientific">Streptomyces bangladeshensis</name>
    <dbReference type="NCBI Taxonomy" id="295352"/>
    <lineage>
        <taxon>Bacteria</taxon>
        <taxon>Bacillati</taxon>
        <taxon>Actinomycetota</taxon>
        <taxon>Actinomycetes</taxon>
        <taxon>Kitasatosporales</taxon>
        <taxon>Streptomycetaceae</taxon>
        <taxon>Streptomyces</taxon>
    </lineage>
</organism>
<dbReference type="RefSeq" id="WP_223283850.1">
    <property type="nucleotide sequence ID" value="NZ_BAAAOQ010000002.1"/>
</dbReference>
<dbReference type="Proteomes" id="UP001501391">
    <property type="component" value="Unassembled WGS sequence"/>
</dbReference>
<evidence type="ECO:0000313" key="2">
    <source>
        <dbReference type="EMBL" id="GAA2191864.1"/>
    </source>
</evidence>